<evidence type="ECO:0000256" key="1">
    <source>
        <dbReference type="SAM" id="Phobius"/>
    </source>
</evidence>
<keyword evidence="1" id="KW-0472">Membrane</keyword>
<organism evidence="2 3">
    <name type="scientific">Volvox africanus</name>
    <dbReference type="NCBI Taxonomy" id="51714"/>
    <lineage>
        <taxon>Eukaryota</taxon>
        <taxon>Viridiplantae</taxon>
        <taxon>Chlorophyta</taxon>
        <taxon>core chlorophytes</taxon>
        <taxon>Chlorophyceae</taxon>
        <taxon>CS clade</taxon>
        <taxon>Chlamydomonadales</taxon>
        <taxon>Volvocaceae</taxon>
        <taxon>Volvox</taxon>
    </lineage>
</organism>
<feature type="transmembrane region" description="Helical" evidence="1">
    <location>
        <begin position="121"/>
        <end position="142"/>
    </location>
</feature>
<comment type="caution">
    <text evidence="2">The sequence shown here is derived from an EMBL/GenBank/DDBJ whole genome shotgun (WGS) entry which is preliminary data.</text>
</comment>
<keyword evidence="3" id="KW-1185">Reference proteome</keyword>
<protein>
    <submittedName>
        <fullName evidence="2">Uncharacterized protein</fullName>
    </submittedName>
</protein>
<reference evidence="2" key="1">
    <citation type="journal article" date="2021" name="Proc. Natl. Acad. Sci. U.S.A.">
        <title>Three genomes in the algal genus Volvox reveal the fate of a haploid sex-determining region after a transition to homothallism.</title>
        <authorList>
            <person name="Yamamoto K."/>
            <person name="Hamaji T."/>
            <person name="Kawai-Toyooka H."/>
            <person name="Matsuzaki R."/>
            <person name="Takahashi F."/>
            <person name="Nishimura Y."/>
            <person name="Kawachi M."/>
            <person name="Noguchi H."/>
            <person name="Minakuchi Y."/>
            <person name="Umen J.G."/>
            <person name="Toyoda A."/>
            <person name="Nozaki H."/>
        </authorList>
    </citation>
    <scope>NUCLEOTIDE SEQUENCE</scope>
    <source>
        <strain evidence="2">NIES-3780</strain>
    </source>
</reference>
<proteinExistence type="predicted"/>
<keyword evidence="1" id="KW-1133">Transmembrane helix</keyword>
<dbReference type="AlphaFoldDB" id="A0A8J4ARU8"/>
<sequence>MYEITVRMRGEGFGAVVYDLHRARAVSGSLFVKATHFCSLLQSISRDYIRHPPAACCRPGGLIPPAAAQVLTFTSSPTIMGEFANSSFTSCICWMIAGLVVLINGLAVYQVAYEAVVADPWVTGTVLTVLCVAYLAMVMYLAMGPQSQLSRWLHRVGCTRGWCETGEGLNVGTEAEPFLSPEERAEFGEGVGVIKADCGCCGACKCWEAGMGDRSPSKGEAEGKKDVAVKAEAVEQQKDGERGVNVLPPVSCCCGSRPLQRVRCDERAAVRAAAVDRNRRGLEAQADVVAEAEAEGCQGAGGIGAEGARVVDVNKQVVDANGIANGTGNRQANGAAVAGDTTDCQGCNGCREGGA</sequence>
<evidence type="ECO:0000313" key="3">
    <source>
        <dbReference type="Proteomes" id="UP000747399"/>
    </source>
</evidence>
<name>A0A8J4ARU8_9CHLO</name>
<dbReference type="EMBL" id="BNCO01000003">
    <property type="protein sequence ID" value="GIL45322.1"/>
    <property type="molecule type" value="Genomic_DNA"/>
</dbReference>
<accession>A0A8J4ARU8</accession>
<feature type="transmembrane region" description="Helical" evidence="1">
    <location>
        <begin position="88"/>
        <end position="109"/>
    </location>
</feature>
<keyword evidence="1" id="KW-0812">Transmembrane</keyword>
<evidence type="ECO:0000313" key="2">
    <source>
        <dbReference type="EMBL" id="GIL45322.1"/>
    </source>
</evidence>
<dbReference type="Proteomes" id="UP000747399">
    <property type="component" value="Unassembled WGS sequence"/>
</dbReference>
<gene>
    <name evidence="2" type="ORF">Vafri_2585</name>
</gene>